<dbReference type="Gene3D" id="3.30.70.330">
    <property type="match status" value="1"/>
</dbReference>
<keyword evidence="9" id="KW-0067">ATP-binding</keyword>
<dbReference type="PROSITE" id="PS50102">
    <property type="entry name" value="RRM"/>
    <property type="match status" value="1"/>
</dbReference>
<dbReference type="Pfam" id="PF03828">
    <property type="entry name" value="PAP_assoc"/>
    <property type="match status" value="1"/>
</dbReference>
<dbReference type="PANTHER" id="PTHR12271">
    <property type="entry name" value="POLY A POLYMERASE CID PAP -RELATED"/>
    <property type="match status" value="1"/>
</dbReference>
<dbReference type="GO" id="GO:1990817">
    <property type="term" value="F:poly(A) RNA polymerase activity"/>
    <property type="evidence" value="ECO:0007669"/>
    <property type="project" value="TreeGrafter"/>
</dbReference>
<dbReference type="EC" id="2.7.7.52" evidence="3"/>
<evidence type="ECO:0000256" key="9">
    <source>
        <dbReference type="ARBA" id="ARBA00022840"/>
    </source>
</evidence>
<name>A0AAV2ZTK4_PYXAD</name>
<dbReference type="GO" id="GO:0005524">
    <property type="term" value="F:ATP binding"/>
    <property type="evidence" value="ECO:0007669"/>
    <property type="project" value="UniProtKB-KW"/>
</dbReference>
<dbReference type="InterPro" id="IPR012677">
    <property type="entry name" value="Nucleotide-bd_a/b_plait_sf"/>
</dbReference>
<dbReference type="PANTHER" id="PTHR12271:SF127">
    <property type="entry name" value="SPECKLE TARGETED PIP5K1A-REGULATED POLY(A) POLYMERASE"/>
    <property type="match status" value="1"/>
</dbReference>
<dbReference type="GO" id="GO:0003723">
    <property type="term" value="F:RNA binding"/>
    <property type="evidence" value="ECO:0007669"/>
    <property type="project" value="UniProtKB-UniRule"/>
</dbReference>
<keyword evidence="6" id="KW-0548">Nucleotidyltransferase</keyword>
<keyword evidence="10" id="KW-0460">Magnesium</keyword>
<dbReference type="Gene3D" id="3.30.460.10">
    <property type="entry name" value="Beta Polymerase, domain 2"/>
    <property type="match status" value="1"/>
</dbReference>
<evidence type="ECO:0000256" key="11">
    <source>
        <dbReference type="ARBA" id="ARBA00030790"/>
    </source>
</evidence>
<feature type="region of interest" description="Disordered" evidence="15">
    <location>
        <begin position="133"/>
        <end position="155"/>
    </location>
</feature>
<dbReference type="InterPro" id="IPR002058">
    <property type="entry name" value="PAP_assoc"/>
</dbReference>
<evidence type="ECO:0000256" key="4">
    <source>
        <dbReference type="ARBA" id="ARBA00021679"/>
    </source>
</evidence>
<evidence type="ECO:0000313" key="17">
    <source>
        <dbReference type="EMBL" id="DBA17262.1"/>
    </source>
</evidence>
<accession>A0AAV2ZTK4</accession>
<keyword evidence="18" id="KW-1185">Reference proteome</keyword>
<dbReference type="SMART" id="SM00360">
    <property type="entry name" value="RRM"/>
    <property type="match status" value="1"/>
</dbReference>
<keyword evidence="7" id="KW-0479">Metal-binding</keyword>
<comment type="catalytic activity">
    <reaction evidence="13">
        <text>RNA(n) + UTP = RNA(n)-3'-uridine ribonucleotide + diphosphate</text>
        <dbReference type="Rhea" id="RHEA:14785"/>
        <dbReference type="Rhea" id="RHEA-COMP:14527"/>
        <dbReference type="Rhea" id="RHEA-COMP:17348"/>
        <dbReference type="ChEBI" id="CHEBI:33019"/>
        <dbReference type="ChEBI" id="CHEBI:46398"/>
        <dbReference type="ChEBI" id="CHEBI:140395"/>
        <dbReference type="ChEBI" id="CHEBI:173116"/>
        <dbReference type="EC" id="2.7.7.52"/>
    </reaction>
</comment>
<dbReference type="GO" id="GO:0050265">
    <property type="term" value="F:RNA uridylyltransferase activity"/>
    <property type="evidence" value="ECO:0007669"/>
    <property type="project" value="UniProtKB-EC"/>
</dbReference>
<evidence type="ECO:0000256" key="12">
    <source>
        <dbReference type="ARBA" id="ARBA00033036"/>
    </source>
</evidence>
<keyword evidence="14" id="KW-0694">RNA-binding</keyword>
<dbReference type="Gene3D" id="1.10.1410.10">
    <property type="match status" value="1"/>
</dbReference>
<dbReference type="InterPro" id="IPR054708">
    <property type="entry name" value="MTPAP-like_central"/>
</dbReference>
<dbReference type="SUPFAM" id="SSF54928">
    <property type="entry name" value="RNA-binding domain, RBD"/>
    <property type="match status" value="1"/>
</dbReference>
<dbReference type="InterPro" id="IPR043519">
    <property type="entry name" value="NT_sf"/>
</dbReference>
<dbReference type="Pfam" id="PF00076">
    <property type="entry name" value="RRM_1"/>
    <property type="match status" value="1"/>
</dbReference>
<comment type="caution">
    <text evidence="17">The sequence shown here is derived from an EMBL/GenBank/DDBJ whole genome shotgun (WGS) entry which is preliminary data.</text>
</comment>
<evidence type="ECO:0000256" key="5">
    <source>
        <dbReference type="ARBA" id="ARBA00022679"/>
    </source>
</evidence>
<dbReference type="EMBL" id="DYDO01000010">
    <property type="protein sequence ID" value="DBA17262.1"/>
    <property type="molecule type" value="Genomic_DNA"/>
</dbReference>
<comment type="cofactor">
    <cofactor evidence="1">
        <name>Mn(2+)</name>
        <dbReference type="ChEBI" id="CHEBI:29035"/>
    </cofactor>
</comment>
<evidence type="ECO:0000256" key="14">
    <source>
        <dbReference type="PROSITE-ProRule" id="PRU00176"/>
    </source>
</evidence>
<evidence type="ECO:0000256" key="1">
    <source>
        <dbReference type="ARBA" id="ARBA00001936"/>
    </source>
</evidence>
<evidence type="ECO:0000256" key="15">
    <source>
        <dbReference type="SAM" id="MobiDB-lite"/>
    </source>
</evidence>
<evidence type="ECO:0000259" key="16">
    <source>
        <dbReference type="PROSITE" id="PS50102"/>
    </source>
</evidence>
<dbReference type="Proteomes" id="UP001181693">
    <property type="component" value="Unassembled WGS sequence"/>
</dbReference>
<evidence type="ECO:0000256" key="8">
    <source>
        <dbReference type="ARBA" id="ARBA00022741"/>
    </source>
</evidence>
<reference evidence="17" key="1">
    <citation type="thesis" date="2020" institute="ProQuest LLC" country="789 East Eisenhower Parkway, Ann Arbor, MI, USA">
        <title>Comparative Genomics and Chromosome Evolution.</title>
        <authorList>
            <person name="Mudd A.B."/>
        </authorList>
    </citation>
    <scope>NUCLEOTIDE SEQUENCE</scope>
    <source>
        <strain evidence="17">1538</strain>
        <tissue evidence="17">Blood</tissue>
    </source>
</reference>
<dbReference type="Pfam" id="PF22600">
    <property type="entry name" value="MTPAP-like_central"/>
    <property type="match status" value="1"/>
</dbReference>
<evidence type="ECO:0000256" key="6">
    <source>
        <dbReference type="ARBA" id="ARBA00022695"/>
    </source>
</evidence>
<dbReference type="GO" id="GO:0031123">
    <property type="term" value="P:RNA 3'-end processing"/>
    <property type="evidence" value="ECO:0007669"/>
    <property type="project" value="TreeGrafter"/>
</dbReference>
<gene>
    <name evidence="17" type="ORF">GDO54_002738</name>
</gene>
<comment type="cofactor">
    <cofactor evidence="2">
        <name>Mg(2+)</name>
        <dbReference type="ChEBI" id="CHEBI:18420"/>
    </cofactor>
</comment>
<dbReference type="AlphaFoldDB" id="A0AAV2ZTK4"/>
<dbReference type="InterPro" id="IPR000504">
    <property type="entry name" value="RRM_dom"/>
</dbReference>
<sequence length="826" mass="93141">MASGEDGSCSQLSSDIQPGDRGSFRCLLCGINVPNRPSLSDHLCGRRHTRMCEEREKRQQQQERSVFVSGFPKGTTEEQLKDVFQPISSIRNIVMDKDRGLYAIVEFESSDGVNAALEVQDIKLEGQRLRVKPREKKEFKKKRTGSRNLQPPDPEALSKELMHCKDVEEQMKSVVTLCSPSHHESHLRELLLSLLRESFTEFFPGCQLHPFGSSVNGFEISGCDLDLYLELSESEELKLESVKDVSLKEDIDDMQNEDVKGEKLLCLEMKEVQKDDMDTEENNSDDDENIVPGLSLKGLSNEEILNLVERVLRQCVPGVHGVQTVPSARRPVIRFQHKVSGLRGDITLNNRLALRNSLFLRFCSDLDPRVSQLVYTVRYWARVNELAGNPLGGGPLLNNYALTLLIIFFLQSRSPLIIPSLRQLKEMAGEEATLVIDGWDCTFPSDPTQIQPSKNEKSLGCLLSEFFTFYSTMDLHSSIFCLRDGGIITLPFTSPPPSWAEGFRLSPFNVQDPFELGHNVCSNVSTKTARRFISQCIIAARTCCSPVYRLRSLSRPWGIIPLLLPNTSEGSKKEGIEISIPLTGTSLEVLILAVKRVLIEVLLCSCVEEGSENTEGGIGKIERSGDEGEQAMSHMEALNIGDDKPELKAEELNEIEVKSIKESCGRKRESVEENQNENKRRKIEDTNDNAIVIKEMTIPEQNVPKKGQKAKKIKQLAKENTTLMRINVWHQVWEGRRRQRRSKFGEITKKIELETAVSHALSSETVDSKPCKPLMQITVKTELTKEGNAQLHLTPEVDDYHCSTNFLHFLKVFLPQMVHEILNSHS</sequence>
<evidence type="ECO:0000256" key="10">
    <source>
        <dbReference type="ARBA" id="ARBA00022842"/>
    </source>
</evidence>
<keyword evidence="8" id="KW-0547">Nucleotide-binding</keyword>
<feature type="compositionally biased region" description="Basic residues" evidence="15">
    <location>
        <begin position="133"/>
        <end position="145"/>
    </location>
</feature>
<evidence type="ECO:0000256" key="13">
    <source>
        <dbReference type="ARBA" id="ARBA00049105"/>
    </source>
</evidence>
<keyword evidence="5" id="KW-0808">Transferase</keyword>
<dbReference type="InterPro" id="IPR035979">
    <property type="entry name" value="RBD_domain_sf"/>
</dbReference>
<dbReference type="GO" id="GO:0016607">
    <property type="term" value="C:nuclear speck"/>
    <property type="evidence" value="ECO:0007669"/>
    <property type="project" value="TreeGrafter"/>
</dbReference>
<dbReference type="InterPro" id="IPR013087">
    <property type="entry name" value="Znf_C2H2_type"/>
</dbReference>
<dbReference type="CDD" id="cd05402">
    <property type="entry name" value="NT_PAP_TUTase"/>
    <property type="match status" value="1"/>
</dbReference>
<evidence type="ECO:0000256" key="3">
    <source>
        <dbReference type="ARBA" id="ARBA00012472"/>
    </source>
</evidence>
<protein>
    <recommendedName>
        <fullName evidence="4">Speckle targeted PIP5K1A-regulated poly(A) polymerase</fullName>
        <ecNumber evidence="3">2.7.7.52</ecNumber>
    </recommendedName>
    <alternativeName>
        <fullName evidence="11">RNA-binding motif protein 21</fullName>
    </alternativeName>
    <alternativeName>
        <fullName evidence="12">U6 snRNA-specific terminal uridylyltransferase 1</fullName>
    </alternativeName>
</protein>
<dbReference type="GO" id="GO:0046872">
    <property type="term" value="F:metal ion binding"/>
    <property type="evidence" value="ECO:0007669"/>
    <property type="project" value="UniProtKB-KW"/>
</dbReference>
<feature type="region of interest" description="Disordered" evidence="15">
    <location>
        <begin position="664"/>
        <end position="683"/>
    </location>
</feature>
<dbReference type="FunFam" id="3.30.70.330:FF:000305">
    <property type="entry name" value="speckle targeted PIP5K1A-regulated poly(A) polymerase"/>
    <property type="match status" value="1"/>
</dbReference>
<dbReference type="SUPFAM" id="SSF81631">
    <property type="entry name" value="PAP/OAS1 substrate-binding domain"/>
    <property type="match status" value="1"/>
</dbReference>
<feature type="domain" description="RRM" evidence="16">
    <location>
        <begin position="64"/>
        <end position="136"/>
    </location>
</feature>
<dbReference type="PROSITE" id="PS00028">
    <property type="entry name" value="ZINC_FINGER_C2H2_1"/>
    <property type="match status" value="1"/>
</dbReference>
<proteinExistence type="predicted"/>
<evidence type="ECO:0000256" key="7">
    <source>
        <dbReference type="ARBA" id="ARBA00022723"/>
    </source>
</evidence>
<dbReference type="SUPFAM" id="SSF81301">
    <property type="entry name" value="Nucleotidyltransferase"/>
    <property type="match status" value="1"/>
</dbReference>
<evidence type="ECO:0000256" key="2">
    <source>
        <dbReference type="ARBA" id="ARBA00001946"/>
    </source>
</evidence>
<evidence type="ECO:0000313" key="18">
    <source>
        <dbReference type="Proteomes" id="UP001181693"/>
    </source>
</evidence>
<organism evidence="17 18">
    <name type="scientific">Pyxicephalus adspersus</name>
    <name type="common">African bullfrog</name>
    <dbReference type="NCBI Taxonomy" id="30357"/>
    <lineage>
        <taxon>Eukaryota</taxon>
        <taxon>Metazoa</taxon>
        <taxon>Chordata</taxon>
        <taxon>Craniata</taxon>
        <taxon>Vertebrata</taxon>
        <taxon>Euteleostomi</taxon>
        <taxon>Amphibia</taxon>
        <taxon>Batrachia</taxon>
        <taxon>Anura</taxon>
        <taxon>Neobatrachia</taxon>
        <taxon>Ranoidea</taxon>
        <taxon>Pyxicephalidae</taxon>
        <taxon>Pyxicephalinae</taxon>
        <taxon>Pyxicephalus</taxon>
    </lineage>
</organism>